<proteinExistence type="predicted"/>
<evidence type="ECO:0000313" key="2">
    <source>
        <dbReference type="Proteomes" id="UP000218702"/>
    </source>
</evidence>
<evidence type="ECO:0000313" key="1">
    <source>
        <dbReference type="EMBL" id="BAZ84142.1"/>
    </source>
</evidence>
<accession>A0A1Z4UXZ7</accession>
<dbReference type="KEGG" id="dcm:NIES806_03250"/>
<keyword evidence="2" id="KW-1185">Reference proteome</keyword>
<organism evidence="1 2">
    <name type="scientific">Dolichospermum compactum NIES-806</name>
    <dbReference type="NCBI Taxonomy" id="1973481"/>
    <lineage>
        <taxon>Bacteria</taxon>
        <taxon>Bacillati</taxon>
        <taxon>Cyanobacteriota</taxon>
        <taxon>Cyanophyceae</taxon>
        <taxon>Nostocales</taxon>
        <taxon>Aphanizomenonaceae</taxon>
        <taxon>Dolichospermum</taxon>
        <taxon>Dolichospermum compactum</taxon>
    </lineage>
</organism>
<name>A0A1Z4UXZ7_9CYAN</name>
<protein>
    <submittedName>
        <fullName evidence="1">Uncharacterized protein</fullName>
    </submittedName>
</protein>
<dbReference type="EMBL" id="AP018316">
    <property type="protein sequence ID" value="BAZ84142.1"/>
    <property type="molecule type" value="Genomic_DNA"/>
</dbReference>
<sequence>MPGCEIYSIRPLPKFELSLVKLVKTHYKKNKRARDSFETLIQKYRETLATDPLFDDSDSENFPKGAYKPDFEFRKIRFFMPELQGASRRERFMYVVHQASCSVYPIWVYTHEEYPKRPSDQDLKEQLTIIEMNIVDVDSPPS</sequence>
<reference evidence="1 2" key="1">
    <citation type="submission" date="2017-06" db="EMBL/GenBank/DDBJ databases">
        <title>Genome sequencing of cyanobaciteial culture collection at National Institute for Environmental Studies (NIES).</title>
        <authorList>
            <person name="Hirose Y."/>
            <person name="Shimura Y."/>
            <person name="Fujisawa T."/>
            <person name="Nakamura Y."/>
            <person name="Kawachi M."/>
        </authorList>
    </citation>
    <scope>NUCLEOTIDE SEQUENCE [LARGE SCALE GENOMIC DNA]</scope>
    <source>
        <strain evidence="1 2">NIES-806</strain>
    </source>
</reference>
<dbReference type="AlphaFoldDB" id="A0A1Z4UXZ7"/>
<gene>
    <name evidence="1" type="ORF">NIES806_03250</name>
</gene>
<dbReference type="Proteomes" id="UP000218702">
    <property type="component" value="Chromosome"/>
</dbReference>